<dbReference type="RefSeq" id="WP_256030075.1">
    <property type="nucleotide sequence ID" value="NZ_JAHLKM010000016.1"/>
</dbReference>
<evidence type="ECO:0000259" key="1">
    <source>
        <dbReference type="Pfam" id="PF26482"/>
    </source>
</evidence>
<dbReference type="Proteomes" id="UP001139494">
    <property type="component" value="Unassembled WGS sequence"/>
</dbReference>
<dbReference type="Pfam" id="PF26482">
    <property type="entry name" value="DUF8155"/>
    <property type="match status" value="1"/>
</dbReference>
<accession>A0A9R1CUW0</accession>
<feature type="domain" description="DUF8155" evidence="1">
    <location>
        <begin position="3"/>
        <end position="137"/>
    </location>
</feature>
<organism evidence="3 4">
    <name type="scientific">Natronomonas aquatica</name>
    <dbReference type="NCBI Taxonomy" id="2841590"/>
    <lineage>
        <taxon>Archaea</taxon>
        <taxon>Methanobacteriati</taxon>
        <taxon>Methanobacteriota</taxon>
        <taxon>Stenosarchaea group</taxon>
        <taxon>Halobacteria</taxon>
        <taxon>Halobacteriales</taxon>
        <taxon>Natronomonadaceae</taxon>
        <taxon>Natronomonas</taxon>
    </lineage>
</organism>
<evidence type="ECO:0000313" key="3">
    <source>
        <dbReference type="EMBL" id="MCQ4334041.1"/>
    </source>
</evidence>
<protein>
    <recommendedName>
        <fullName evidence="5">Peptidase M23 domain-containing protein</fullName>
    </recommendedName>
</protein>
<evidence type="ECO:0000259" key="2">
    <source>
        <dbReference type="Pfam" id="PF26483"/>
    </source>
</evidence>
<keyword evidence="4" id="KW-1185">Reference proteome</keyword>
<evidence type="ECO:0008006" key="5">
    <source>
        <dbReference type="Google" id="ProtNLM"/>
    </source>
</evidence>
<reference evidence="3" key="1">
    <citation type="journal article" date="2023" name="Front. Microbiol.">
        <title>Genomic-based phylogenetic and metabolic analyses of the genus Natronomonas, and description of Natronomonas aquatica sp. nov.</title>
        <authorList>
            <person name="Garcia-Roldan A."/>
            <person name="Duran-Viseras A."/>
            <person name="de la Haba R.R."/>
            <person name="Corral P."/>
            <person name="Sanchez-Porro C."/>
            <person name="Ventosa A."/>
        </authorList>
    </citation>
    <scope>NUCLEOTIDE SEQUENCE</scope>
    <source>
        <strain evidence="3">F2-12</strain>
    </source>
</reference>
<comment type="caution">
    <text evidence="3">The sequence shown here is derived from an EMBL/GenBank/DDBJ whole genome shotgun (WGS) entry which is preliminary data.</text>
</comment>
<proteinExistence type="predicted"/>
<feature type="domain" description="DUF8155" evidence="2">
    <location>
        <begin position="144"/>
        <end position="268"/>
    </location>
</feature>
<dbReference type="InterPro" id="IPR011055">
    <property type="entry name" value="Dup_hybrid_motif"/>
</dbReference>
<dbReference type="InterPro" id="IPR058817">
    <property type="entry name" value="DUF8155_C"/>
</dbReference>
<sequence>MVTVPPDVLDRYERFSLYNSPYSAHDTGCAIDLYPGDDDAISPVAGTVLDTRRVRCPDQPYAVAEDSLLLVDCGTHVARILHVDPAVEPGESVEIGDSLGTLVRSGFFGRWVDNHLHLGFRHPDQNLERASGSLPVEPETAVSGVGWDGTGTVTETGKTHVLLDSPSHAGRGFAALASDDGTPLDGGLPHYSGGGVLKSTDGAIALLGATVGDTDGRTVEWRDVAVYADRKRATGLSLFASQGSLGAKIVFHEGHGLDVGDRVRVTIEPTEEPRQLG</sequence>
<name>A0A9R1CUW0_9EURY</name>
<dbReference type="EMBL" id="JAHLKM010000016">
    <property type="protein sequence ID" value="MCQ4334041.1"/>
    <property type="molecule type" value="Genomic_DNA"/>
</dbReference>
<dbReference type="Gene3D" id="2.70.70.10">
    <property type="entry name" value="Glucose Permease (Domain IIA)"/>
    <property type="match status" value="1"/>
</dbReference>
<dbReference type="InterPro" id="IPR058468">
    <property type="entry name" value="DUF8155_N"/>
</dbReference>
<dbReference type="Pfam" id="PF26483">
    <property type="entry name" value="DUF8155_C"/>
    <property type="match status" value="1"/>
</dbReference>
<gene>
    <name evidence="3" type="ORF">KM295_11240</name>
</gene>
<evidence type="ECO:0000313" key="4">
    <source>
        <dbReference type="Proteomes" id="UP001139494"/>
    </source>
</evidence>
<dbReference type="AlphaFoldDB" id="A0A9R1CUW0"/>